<evidence type="ECO:0000313" key="1">
    <source>
        <dbReference type="EMBL" id="GBL86492.1"/>
    </source>
</evidence>
<sequence length="54" mass="5839">MVLFRISGVGTKTKGKLFVVLPKLPPYIFPSRSRFGGYPDFGATGSCHVVHASN</sequence>
<dbReference type="Proteomes" id="UP000499080">
    <property type="component" value="Unassembled WGS sequence"/>
</dbReference>
<name>A0A4Y2B2D7_ARAVE</name>
<organism evidence="1 2">
    <name type="scientific">Araneus ventricosus</name>
    <name type="common">Orbweaver spider</name>
    <name type="synonym">Epeira ventricosa</name>
    <dbReference type="NCBI Taxonomy" id="182803"/>
    <lineage>
        <taxon>Eukaryota</taxon>
        <taxon>Metazoa</taxon>
        <taxon>Ecdysozoa</taxon>
        <taxon>Arthropoda</taxon>
        <taxon>Chelicerata</taxon>
        <taxon>Arachnida</taxon>
        <taxon>Araneae</taxon>
        <taxon>Araneomorphae</taxon>
        <taxon>Entelegynae</taxon>
        <taxon>Araneoidea</taxon>
        <taxon>Araneidae</taxon>
        <taxon>Araneus</taxon>
    </lineage>
</organism>
<comment type="caution">
    <text evidence="1">The sequence shown here is derived from an EMBL/GenBank/DDBJ whole genome shotgun (WGS) entry which is preliminary data.</text>
</comment>
<keyword evidence="2" id="KW-1185">Reference proteome</keyword>
<accession>A0A4Y2B2D7</accession>
<dbReference type="AlphaFoldDB" id="A0A4Y2B2D7"/>
<protein>
    <submittedName>
        <fullName evidence="1">Uncharacterized protein</fullName>
    </submittedName>
</protein>
<reference evidence="1 2" key="1">
    <citation type="journal article" date="2019" name="Sci. Rep.">
        <title>Orb-weaving spider Araneus ventricosus genome elucidates the spidroin gene catalogue.</title>
        <authorList>
            <person name="Kono N."/>
            <person name="Nakamura H."/>
            <person name="Ohtoshi R."/>
            <person name="Moran D.A.P."/>
            <person name="Shinohara A."/>
            <person name="Yoshida Y."/>
            <person name="Fujiwara M."/>
            <person name="Mori M."/>
            <person name="Tomita M."/>
            <person name="Arakawa K."/>
        </authorList>
    </citation>
    <scope>NUCLEOTIDE SEQUENCE [LARGE SCALE GENOMIC DNA]</scope>
</reference>
<gene>
    <name evidence="1" type="ORF">AVEN_194762_1</name>
</gene>
<proteinExistence type="predicted"/>
<feature type="non-terminal residue" evidence="1">
    <location>
        <position position="54"/>
    </location>
</feature>
<evidence type="ECO:0000313" key="2">
    <source>
        <dbReference type="Proteomes" id="UP000499080"/>
    </source>
</evidence>
<dbReference type="EMBL" id="BGPR01000049">
    <property type="protein sequence ID" value="GBL86492.1"/>
    <property type="molecule type" value="Genomic_DNA"/>
</dbReference>